<gene>
    <name evidence="1" type="ORF">ACMD2_23576</name>
</gene>
<reference evidence="1 2" key="1">
    <citation type="journal article" date="2016" name="DNA Res.">
        <title>The draft genome of MD-2 pineapple using hybrid error correction of long reads.</title>
        <authorList>
            <person name="Redwan R.M."/>
            <person name="Saidin A."/>
            <person name="Kumar S.V."/>
        </authorList>
    </citation>
    <scope>NUCLEOTIDE SEQUENCE [LARGE SCALE GENOMIC DNA]</scope>
    <source>
        <strain evidence="2">cv. MD2</strain>
        <tissue evidence="1">Leaf</tissue>
    </source>
</reference>
<dbReference type="PANTHER" id="PTHR33116:SF78">
    <property type="entry name" value="OS12G0587133 PROTEIN"/>
    <property type="match status" value="1"/>
</dbReference>
<dbReference type="EMBL" id="LSRQ01001847">
    <property type="protein sequence ID" value="OAY76316.1"/>
    <property type="molecule type" value="Genomic_DNA"/>
</dbReference>
<dbReference type="PANTHER" id="PTHR33116">
    <property type="entry name" value="REVERSE TRANSCRIPTASE ZINC-BINDING DOMAIN-CONTAINING PROTEIN-RELATED-RELATED"/>
    <property type="match status" value="1"/>
</dbReference>
<accession>A0A199VHG4</accession>
<sequence length="237" mass="26688">MTLLQIQDLVATNVATIAKIVATKNVLAATIRRRMPPSKTPSVKLIAATYVAAKTSRLAQILGCKLGTLPTKYLGLPLTTRPPSKEDWRGIICKIQSRIDGWQAKLLSRGGRLVLVNAVLTNLPIHFLTVVKRIEALRRDFFWKGNTGPPGKGCLVAWKCVCRSKEEGGLGILDLASMNQALLVKWWWKFLTMPNLQWNKLIHALFYPRSRPLKEGRSFRPSSFWWKGVLGQKDIFK</sequence>
<evidence type="ECO:0000313" key="2">
    <source>
        <dbReference type="Proteomes" id="UP000092600"/>
    </source>
</evidence>
<proteinExistence type="predicted"/>
<comment type="caution">
    <text evidence="1">The sequence shown here is derived from an EMBL/GenBank/DDBJ whole genome shotgun (WGS) entry which is preliminary data.</text>
</comment>
<dbReference type="AlphaFoldDB" id="A0A199VHG4"/>
<organism evidence="1 2">
    <name type="scientific">Ananas comosus</name>
    <name type="common">Pineapple</name>
    <name type="synonym">Ananas ananas</name>
    <dbReference type="NCBI Taxonomy" id="4615"/>
    <lineage>
        <taxon>Eukaryota</taxon>
        <taxon>Viridiplantae</taxon>
        <taxon>Streptophyta</taxon>
        <taxon>Embryophyta</taxon>
        <taxon>Tracheophyta</taxon>
        <taxon>Spermatophyta</taxon>
        <taxon>Magnoliopsida</taxon>
        <taxon>Liliopsida</taxon>
        <taxon>Poales</taxon>
        <taxon>Bromeliaceae</taxon>
        <taxon>Bromelioideae</taxon>
        <taxon>Ananas</taxon>
    </lineage>
</organism>
<name>A0A199VHG4_ANACO</name>
<dbReference type="STRING" id="4615.A0A199VHG4"/>
<evidence type="ECO:0000313" key="1">
    <source>
        <dbReference type="EMBL" id="OAY76316.1"/>
    </source>
</evidence>
<dbReference type="Proteomes" id="UP000092600">
    <property type="component" value="Unassembled WGS sequence"/>
</dbReference>
<protein>
    <submittedName>
        <fullName evidence="1">Putative ribonuclease H protein</fullName>
    </submittedName>
</protein>